<dbReference type="GO" id="GO:0006424">
    <property type="term" value="P:glutamyl-tRNA aminoacylation"/>
    <property type="evidence" value="ECO:0007669"/>
    <property type="project" value="UniProtKB-UniRule"/>
</dbReference>
<dbReference type="Pfam" id="PF00749">
    <property type="entry name" value="tRNA-synt_1c"/>
    <property type="match status" value="1"/>
</dbReference>
<comment type="subcellular location">
    <subcellularLocation>
        <location evidence="7">Cytoplasm</location>
    </subcellularLocation>
</comment>
<dbReference type="Gene3D" id="2.40.240.10">
    <property type="entry name" value="Ribosomal Protein L25, Chain P"/>
    <property type="match status" value="2"/>
</dbReference>
<dbReference type="GO" id="GO:0005524">
    <property type="term" value="F:ATP binding"/>
    <property type="evidence" value="ECO:0007669"/>
    <property type="project" value="UniProtKB-UniRule"/>
</dbReference>
<evidence type="ECO:0000256" key="6">
    <source>
        <dbReference type="ARBA" id="ARBA00023146"/>
    </source>
</evidence>
<dbReference type="RefSeq" id="WP_116225791.1">
    <property type="nucleotide sequence ID" value="NZ_AP018437.1"/>
</dbReference>
<dbReference type="EMBL" id="QUMS01000004">
    <property type="protein sequence ID" value="REG06089.1"/>
    <property type="molecule type" value="Genomic_DNA"/>
</dbReference>
<dbReference type="SUPFAM" id="SSF52374">
    <property type="entry name" value="Nucleotidylyl transferase"/>
    <property type="match status" value="1"/>
</dbReference>
<evidence type="ECO:0000256" key="7">
    <source>
        <dbReference type="HAMAP-Rule" id="MF_00126"/>
    </source>
</evidence>
<feature type="short sequence motif" description="'KMSKS' region" evidence="7">
    <location>
        <begin position="268"/>
        <end position="272"/>
    </location>
</feature>
<feature type="binding site" evidence="7">
    <location>
        <position position="212"/>
    </location>
    <ligand>
        <name>L-glutamine</name>
        <dbReference type="ChEBI" id="CHEBI:58359"/>
    </ligand>
</feature>
<evidence type="ECO:0000259" key="10">
    <source>
        <dbReference type="Pfam" id="PF03950"/>
    </source>
</evidence>
<feature type="domain" description="Glutamyl/glutaminyl-tRNA synthetase class Ib anti-codon binding" evidence="10">
    <location>
        <begin position="345"/>
        <end position="445"/>
    </location>
</feature>
<evidence type="ECO:0000256" key="5">
    <source>
        <dbReference type="ARBA" id="ARBA00022917"/>
    </source>
</evidence>
<reference evidence="12 13" key="1">
    <citation type="submission" date="2018-08" db="EMBL/GenBank/DDBJ databases">
        <title>Genomic Encyclopedia of Type Strains, Phase IV (KMG-IV): sequencing the most valuable type-strain genomes for metagenomic binning, comparative biology and taxonomic classification.</title>
        <authorList>
            <person name="Goeker M."/>
        </authorList>
    </citation>
    <scope>NUCLEOTIDE SEQUENCE [LARGE SCALE GENOMIC DNA]</scope>
    <source>
        <strain evidence="12 13">DSM 23923</strain>
    </source>
</reference>
<protein>
    <recommendedName>
        <fullName evidence="7">Glutamine--tRNA ligase</fullName>
        <ecNumber evidence="7">6.1.1.18</ecNumber>
    </recommendedName>
    <alternativeName>
        <fullName evidence="7">Glutaminyl-tRNA synthetase</fullName>
        <shortName evidence="7">GlnRS</shortName>
    </alternativeName>
</protein>
<name>A0A347ZQJ6_9CHLR</name>
<comment type="caution">
    <text evidence="12">The sequence shown here is derived from an EMBL/GenBank/DDBJ whole genome shotgun (WGS) entry which is preliminary data.</text>
</comment>
<feature type="binding site" evidence="7">
    <location>
        <begin position="261"/>
        <end position="262"/>
    </location>
    <ligand>
        <name>ATP</name>
        <dbReference type="ChEBI" id="CHEBI:30616"/>
    </ligand>
</feature>
<organism evidence="12 13">
    <name type="scientific">Pelolinea submarina</name>
    <dbReference type="NCBI Taxonomy" id="913107"/>
    <lineage>
        <taxon>Bacteria</taxon>
        <taxon>Bacillati</taxon>
        <taxon>Chloroflexota</taxon>
        <taxon>Anaerolineae</taxon>
        <taxon>Anaerolineales</taxon>
        <taxon>Anaerolineaceae</taxon>
        <taxon>Pelolinea</taxon>
    </lineage>
</organism>
<keyword evidence="2 7" id="KW-0436">Ligase</keyword>
<comment type="subunit">
    <text evidence="7">Monomer.</text>
</comment>
<dbReference type="InterPro" id="IPR014729">
    <property type="entry name" value="Rossmann-like_a/b/a_fold"/>
</dbReference>
<feature type="binding site" evidence="7">
    <location>
        <begin position="269"/>
        <end position="271"/>
    </location>
    <ligand>
        <name>ATP</name>
        <dbReference type="ChEBI" id="CHEBI:30616"/>
    </ligand>
</feature>
<proteinExistence type="inferred from homology"/>
<dbReference type="PRINTS" id="PR00987">
    <property type="entry name" value="TRNASYNTHGLU"/>
</dbReference>
<dbReference type="SUPFAM" id="SSF50715">
    <property type="entry name" value="Ribosomal protein L25-like"/>
    <property type="match status" value="1"/>
</dbReference>
<dbReference type="InterPro" id="IPR022861">
    <property type="entry name" value="Gln_tRNA_ligase_bac"/>
</dbReference>
<dbReference type="GO" id="GO:0004819">
    <property type="term" value="F:glutamine-tRNA ligase activity"/>
    <property type="evidence" value="ECO:0007669"/>
    <property type="project" value="UniProtKB-UniRule"/>
</dbReference>
<evidence type="ECO:0000256" key="8">
    <source>
        <dbReference type="RuleBase" id="RU363037"/>
    </source>
</evidence>
<dbReference type="Proteomes" id="UP000256388">
    <property type="component" value="Unassembled WGS sequence"/>
</dbReference>
<keyword evidence="5 7" id="KW-0648">Protein biosynthesis</keyword>
<evidence type="ECO:0000256" key="1">
    <source>
        <dbReference type="ARBA" id="ARBA00022490"/>
    </source>
</evidence>
<comment type="caution">
    <text evidence="7">Lacks conserved residue(s) required for the propagation of feature annotation.</text>
</comment>
<dbReference type="OrthoDB" id="9801560at2"/>
<evidence type="ECO:0000259" key="9">
    <source>
        <dbReference type="Pfam" id="PF00749"/>
    </source>
</evidence>
<keyword evidence="3 7" id="KW-0547">Nucleotide-binding</keyword>
<evidence type="ECO:0000256" key="4">
    <source>
        <dbReference type="ARBA" id="ARBA00022840"/>
    </source>
</evidence>
<dbReference type="NCBIfam" id="TIGR00440">
    <property type="entry name" value="glnS"/>
    <property type="match status" value="1"/>
</dbReference>
<dbReference type="InterPro" id="IPR011035">
    <property type="entry name" value="Ribosomal_bL25/Gln-tRNA_synth"/>
</dbReference>
<comment type="similarity">
    <text evidence="7 8">Belongs to the class-I aminoacyl-tRNA synthetase family.</text>
</comment>
<dbReference type="FunFam" id="2.40.240.10:FF:000001">
    <property type="entry name" value="Glutamine--tRNA ligase"/>
    <property type="match status" value="1"/>
</dbReference>
<gene>
    <name evidence="7" type="primary">glnS</name>
    <name evidence="12" type="ORF">DFR64_2517</name>
</gene>
<evidence type="ECO:0000313" key="13">
    <source>
        <dbReference type="Proteomes" id="UP000256388"/>
    </source>
</evidence>
<evidence type="ECO:0000256" key="2">
    <source>
        <dbReference type="ARBA" id="ARBA00022598"/>
    </source>
</evidence>
<keyword evidence="13" id="KW-1185">Reference proteome</keyword>
<dbReference type="InterPro" id="IPR000924">
    <property type="entry name" value="Glu/Gln-tRNA-synth"/>
</dbReference>
<evidence type="ECO:0000256" key="3">
    <source>
        <dbReference type="ARBA" id="ARBA00022741"/>
    </source>
</evidence>
<dbReference type="EC" id="6.1.1.18" evidence="7"/>
<comment type="catalytic activity">
    <reaction evidence="7">
        <text>tRNA(Gln) + L-glutamine + ATP = L-glutaminyl-tRNA(Gln) + AMP + diphosphate</text>
        <dbReference type="Rhea" id="RHEA:20121"/>
        <dbReference type="Rhea" id="RHEA-COMP:9662"/>
        <dbReference type="Rhea" id="RHEA-COMP:9681"/>
        <dbReference type="ChEBI" id="CHEBI:30616"/>
        <dbReference type="ChEBI" id="CHEBI:33019"/>
        <dbReference type="ChEBI" id="CHEBI:58359"/>
        <dbReference type="ChEBI" id="CHEBI:78442"/>
        <dbReference type="ChEBI" id="CHEBI:78521"/>
        <dbReference type="ChEBI" id="CHEBI:456215"/>
        <dbReference type="EC" id="6.1.1.18"/>
    </reaction>
</comment>
<sequence length="564" mass="65151">MTNETPESTDFIHEAVAEDLRNGRFDHVKTRLPPEPNGYLHIGHVKAFLIDYNTAKDFGGVLDLRFDDTNPEKEETEFVDAIQEDAHWLGIEWEQVLFASDFFDLLYEWAVKLVKKGKAYVDDQSPDEVKASRGSWTEPGIESPWRNRSVEENLDLLERMKNGEFPDGSRVLRAKIDMAHGNMNMRDPIMYRILHEPPHHRTGSKWCIYPMYDWAHGQNDAMHGVTHSLCSIEYEHHRPLYEWFLNELEIENKPRQIEFARLNMTYTVMSKRKLRRLVEEGYVDGWDDPRMPTIRGMRRRGYTPESLRDFIDRTGVSKTISASAGVMIDVAILEACVRDDLNKRSPRKLAVLDPLKVVIENYPEDQTEEFEIDNNPTDPESGTRKVPFSKVIYIEKDDFREVAPPKYHRLAPGQEVRLRNAYFIKCEDVVKDANGEIVEVRCSYDPTTRGGNAPDGRKVKGTIHWVSATHGIPVEVRLYDRLFNNPDPEASGDFIADLNPDSRQTLTNCIVEPSLKDAQPGDKFQFERVGYFCVDIQSTPEKLIFNRTVSLRDTWAKIEETRGK</sequence>
<dbReference type="Gene3D" id="3.40.50.620">
    <property type="entry name" value="HUPs"/>
    <property type="match status" value="1"/>
</dbReference>
<dbReference type="PANTHER" id="PTHR43097:SF5">
    <property type="entry name" value="GLUTAMATE--TRNA LIGASE"/>
    <property type="match status" value="1"/>
</dbReference>
<dbReference type="InterPro" id="IPR020059">
    <property type="entry name" value="Glu/Gln-tRNA-synth_Ib_codon-bd"/>
</dbReference>
<evidence type="ECO:0000313" key="12">
    <source>
        <dbReference type="EMBL" id="REG06089.1"/>
    </source>
</evidence>
<keyword evidence="6 7" id="KW-0030">Aminoacyl-tRNA synthetase</keyword>
<dbReference type="GO" id="GO:0006425">
    <property type="term" value="P:glutaminyl-tRNA aminoacylation"/>
    <property type="evidence" value="ECO:0007669"/>
    <property type="project" value="UniProtKB-UniRule"/>
</dbReference>
<dbReference type="Pfam" id="PF20974">
    <property type="entry name" value="tRNA-synt_1c_C2"/>
    <property type="match status" value="1"/>
</dbReference>
<dbReference type="InterPro" id="IPR049437">
    <property type="entry name" value="tRNA-synt_1c_C2"/>
</dbReference>
<dbReference type="FunFam" id="3.40.50.620:FF:000037">
    <property type="entry name" value="Glutamine--tRNA ligase cytoplasmic"/>
    <property type="match status" value="1"/>
</dbReference>
<dbReference type="InterPro" id="IPR050132">
    <property type="entry name" value="Gln/Glu-tRNA_Ligase"/>
</dbReference>
<dbReference type="InterPro" id="IPR020058">
    <property type="entry name" value="Glu/Gln-tRNA-synth_Ib_cat-dom"/>
</dbReference>
<feature type="domain" description="tRNA synthetases class I (E and Q) anti-codon binding" evidence="11">
    <location>
        <begin position="462"/>
        <end position="535"/>
    </location>
</feature>
<accession>A0A347ZQJ6</accession>
<dbReference type="NCBIfam" id="NF011291">
    <property type="entry name" value="PRK14703.1"/>
    <property type="match status" value="1"/>
</dbReference>
<feature type="binding site" evidence="7">
    <location>
        <begin position="35"/>
        <end position="37"/>
    </location>
    <ligand>
        <name>ATP</name>
        <dbReference type="ChEBI" id="CHEBI:30616"/>
    </ligand>
</feature>
<feature type="domain" description="Glutamyl/glutaminyl-tRNA synthetase class Ib catalytic" evidence="9">
    <location>
        <begin position="28"/>
        <end position="342"/>
    </location>
</feature>
<keyword evidence="1 7" id="KW-0963">Cytoplasm</keyword>
<feature type="binding site" evidence="7">
    <location>
        <position position="67"/>
    </location>
    <ligand>
        <name>L-glutamine</name>
        <dbReference type="ChEBI" id="CHEBI:58359"/>
    </ligand>
</feature>
<dbReference type="PANTHER" id="PTHR43097">
    <property type="entry name" value="GLUTAMINE-TRNA LIGASE"/>
    <property type="match status" value="1"/>
</dbReference>
<dbReference type="AlphaFoldDB" id="A0A347ZQJ6"/>
<dbReference type="InterPro" id="IPR004514">
    <property type="entry name" value="Gln-tRNA-synth"/>
</dbReference>
<feature type="short sequence motif" description="'HIGH' region" evidence="7">
    <location>
        <begin position="34"/>
        <end position="44"/>
    </location>
</feature>
<dbReference type="Pfam" id="PF03950">
    <property type="entry name" value="tRNA-synt_1c_C"/>
    <property type="match status" value="1"/>
</dbReference>
<dbReference type="InterPro" id="IPR020056">
    <property type="entry name" value="Rbsml_bL25/Gln-tRNA_synth_N"/>
</dbReference>
<dbReference type="GO" id="GO:0005829">
    <property type="term" value="C:cytosol"/>
    <property type="evidence" value="ECO:0007669"/>
    <property type="project" value="TreeGrafter"/>
</dbReference>
<dbReference type="HAMAP" id="MF_00126">
    <property type="entry name" value="Gln_tRNA_synth"/>
    <property type="match status" value="1"/>
</dbReference>
<keyword evidence="4 7" id="KW-0067">ATP-binding</keyword>
<evidence type="ECO:0000259" key="11">
    <source>
        <dbReference type="Pfam" id="PF20974"/>
    </source>
</evidence>